<evidence type="ECO:0000256" key="1">
    <source>
        <dbReference type="ARBA" id="ARBA00023015"/>
    </source>
</evidence>
<dbReference type="PROSITE" id="PS50949">
    <property type="entry name" value="HTH_GNTR"/>
    <property type="match status" value="1"/>
</dbReference>
<dbReference type="Pfam" id="PF07702">
    <property type="entry name" value="UTRA"/>
    <property type="match status" value="1"/>
</dbReference>
<sequence>MTVPQLDPLIRDTAWALHDQISDQIRRNITSGAWPQNYKLHAESDLAEELDVSRGTVRRALRTLIDEGLLRQIQGRGTFVAAGELQQDFSNPLRSMAEELQAQRIDFTTALVSAERVAVPAGVAGLLELSPGTPTWKLVRVRSNADGEPIMVLENWISTAALPELDEGAVLGKGLFRHLEEDAGMRITLGRRIVGATAPTPQLSELLRVPAGEPLLHVEQTTYTRGDRPVEYSNVWMPPSRIRLTSLVRRS</sequence>
<evidence type="ECO:0000313" key="6">
    <source>
        <dbReference type="Proteomes" id="UP000610303"/>
    </source>
</evidence>
<evidence type="ECO:0000259" key="4">
    <source>
        <dbReference type="PROSITE" id="PS50949"/>
    </source>
</evidence>
<keyword evidence="3" id="KW-0804">Transcription</keyword>
<dbReference type="SMART" id="SM00866">
    <property type="entry name" value="UTRA"/>
    <property type="match status" value="1"/>
</dbReference>
<keyword evidence="1" id="KW-0805">Transcription regulation</keyword>
<dbReference type="CDD" id="cd07377">
    <property type="entry name" value="WHTH_GntR"/>
    <property type="match status" value="1"/>
</dbReference>
<evidence type="ECO:0000313" key="5">
    <source>
        <dbReference type="EMBL" id="GGR34203.1"/>
    </source>
</evidence>
<dbReference type="SMART" id="SM00345">
    <property type="entry name" value="HTH_GNTR"/>
    <property type="match status" value="1"/>
</dbReference>
<dbReference type="PANTHER" id="PTHR44846">
    <property type="entry name" value="MANNOSYL-D-GLYCERATE TRANSPORT/METABOLISM SYSTEM REPRESSOR MNGR-RELATED"/>
    <property type="match status" value="1"/>
</dbReference>
<dbReference type="InterPro" id="IPR011663">
    <property type="entry name" value="UTRA"/>
</dbReference>
<organism evidence="5 6">
    <name type="scientific">Agromyces mediolanus</name>
    <name type="common">Corynebacterium mediolanum</name>
    <dbReference type="NCBI Taxonomy" id="41986"/>
    <lineage>
        <taxon>Bacteria</taxon>
        <taxon>Bacillati</taxon>
        <taxon>Actinomycetota</taxon>
        <taxon>Actinomycetes</taxon>
        <taxon>Micrococcales</taxon>
        <taxon>Microbacteriaceae</taxon>
        <taxon>Agromyces</taxon>
    </lineage>
</organism>
<dbReference type="PANTHER" id="PTHR44846:SF1">
    <property type="entry name" value="MANNOSYL-D-GLYCERATE TRANSPORT_METABOLISM SYSTEM REPRESSOR MNGR-RELATED"/>
    <property type="match status" value="1"/>
</dbReference>
<feature type="domain" description="HTH gntR-type" evidence="4">
    <location>
        <begin position="15"/>
        <end position="83"/>
    </location>
</feature>
<dbReference type="GO" id="GO:0045892">
    <property type="term" value="P:negative regulation of DNA-templated transcription"/>
    <property type="evidence" value="ECO:0007669"/>
    <property type="project" value="TreeGrafter"/>
</dbReference>
<dbReference type="EMBL" id="BMRJ01000004">
    <property type="protein sequence ID" value="GGR34203.1"/>
    <property type="molecule type" value="Genomic_DNA"/>
</dbReference>
<proteinExistence type="predicted"/>
<dbReference type="InterPro" id="IPR036388">
    <property type="entry name" value="WH-like_DNA-bd_sf"/>
</dbReference>
<reference evidence="5" key="2">
    <citation type="submission" date="2020-09" db="EMBL/GenBank/DDBJ databases">
        <authorList>
            <person name="Sun Q."/>
            <person name="Ohkuma M."/>
        </authorList>
    </citation>
    <scope>NUCLEOTIDE SEQUENCE</scope>
    <source>
        <strain evidence="5">JCM 3346</strain>
    </source>
</reference>
<dbReference type="InterPro" id="IPR036390">
    <property type="entry name" value="WH_DNA-bd_sf"/>
</dbReference>
<dbReference type="AlphaFoldDB" id="A0A918FDQ1"/>
<dbReference type="InterPro" id="IPR028978">
    <property type="entry name" value="Chorismate_lyase_/UTRA_dom_sf"/>
</dbReference>
<dbReference type="Proteomes" id="UP000610303">
    <property type="component" value="Unassembled WGS sequence"/>
</dbReference>
<keyword evidence="6" id="KW-1185">Reference proteome</keyword>
<dbReference type="Gene3D" id="3.40.1410.10">
    <property type="entry name" value="Chorismate lyase-like"/>
    <property type="match status" value="1"/>
</dbReference>
<reference evidence="5" key="1">
    <citation type="journal article" date="2014" name="Int. J. Syst. Evol. Microbiol.">
        <title>Complete genome sequence of Corynebacterium casei LMG S-19264T (=DSM 44701T), isolated from a smear-ripened cheese.</title>
        <authorList>
            <consortium name="US DOE Joint Genome Institute (JGI-PGF)"/>
            <person name="Walter F."/>
            <person name="Albersmeier A."/>
            <person name="Kalinowski J."/>
            <person name="Ruckert C."/>
        </authorList>
    </citation>
    <scope>NUCLEOTIDE SEQUENCE</scope>
    <source>
        <strain evidence="5">JCM 3346</strain>
    </source>
</reference>
<keyword evidence="2" id="KW-0238">DNA-binding</keyword>
<dbReference type="InterPro" id="IPR000524">
    <property type="entry name" value="Tscrpt_reg_HTH_GntR"/>
</dbReference>
<name>A0A918FDQ1_AGRME</name>
<evidence type="ECO:0000256" key="2">
    <source>
        <dbReference type="ARBA" id="ARBA00023125"/>
    </source>
</evidence>
<evidence type="ECO:0000256" key="3">
    <source>
        <dbReference type="ARBA" id="ARBA00023163"/>
    </source>
</evidence>
<dbReference type="SUPFAM" id="SSF64288">
    <property type="entry name" value="Chorismate lyase-like"/>
    <property type="match status" value="1"/>
</dbReference>
<dbReference type="Gene3D" id="1.10.10.10">
    <property type="entry name" value="Winged helix-like DNA-binding domain superfamily/Winged helix DNA-binding domain"/>
    <property type="match status" value="1"/>
</dbReference>
<dbReference type="GO" id="GO:0003700">
    <property type="term" value="F:DNA-binding transcription factor activity"/>
    <property type="evidence" value="ECO:0007669"/>
    <property type="project" value="InterPro"/>
</dbReference>
<dbReference type="InterPro" id="IPR050679">
    <property type="entry name" value="Bact_HTH_transcr_reg"/>
</dbReference>
<dbReference type="PRINTS" id="PR00035">
    <property type="entry name" value="HTHGNTR"/>
</dbReference>
<protein>
    <submittedName>
        <fullName evidence="5">GntR family transcriptional regulator</fullName>
    </submittedName>
</protein>
<gene>
    <name evidence="5" type="ORF">GCM10010196_30250</name>
</gene>
<comment type="caution">
    <text evidence="5">The sequence shown here is derived from an EMBL/GenBank/DDBJ whole genome shotgun (WGS) entry which is preliminary data.</text>
</comment>
<dbReference type="Pfam" id="PF00392">
    <property type="entry name" value="GntR"/>
    <property type="match status" value="1"/>
</dbReference>
<accession>A0A918FDQ1</accession>
<dbReference type="GO" id="GO:0003677">
    <property type="term" value="F:DNA binding"/>
    <property type="evidence" value="ECO:0007669"/>
    <property type="project" value="UniProtKB-KW"/>
</dbReference>
<dbReference type="SUPFAM" id="SSF46785">
    <property type="entry name" value="Winged helix' DNA-binding domain"/>
    <property type="match status" value="1"/>
</dbReference>